<comment type="caution">
    <text evidence="7">The sequence shown here is derived from an EMBL/GenBank/DDBJ whole genome shotgun (WGS) entry which is preliminary data.</text>
</comment>
<dbReference type="Proteomes" id="UP000244523">
    <property type="component" value="Unassembled WGS sequence"/>
</dbReference>
<evidence type="ECO:0000256" key="4">
    <source>
        <dbReference type="ARBA" id="ARBA00022993"/>
    </source>
</evidence>
<dbReference type="InterPro" id="IPR001977">
    <property type="entry name" value="Depp_CoAkinase"/>
</dbReference>
<dbReference type="OrthoDB" id="9812943at2"/>
<gene>
    <name evidence="5" type="primary">coaE</name>
    <name evidence="7" type="ORF">C8N45_102193</name>
</gene>
<dbReference type="GO" id="GO:0005524">
    <property type="term" value="F:ATP binding"/>
    <property type="evidence" value="ECO:0007669"/>
    <property type="project" value="UniProtKB-UniRule"/>
</dbReference>
<sequence>MSFLLGLTGSIGMGKSTTADMFRQEGVPVWDADATVHRLYAKGGKAVVPLGMEFPGAIQDGTVSRQALKQIVAADPSALNKIEEIVHPLVAQDRAEFIENHRDPLVVFDLPLLFETGADTWLHGVLVVTAPADVQRARVMARPGMDEAHFKDILSRQMPDPEKRARADYVIETLTMDDTRKAVKDLVNTIVGQKYA</sequence>
<feature type="binding site" evidence="5">
    <location>
        <begin position="12"/>
        <end position="17"/>
    </location>
    <ligand>
        <name>ATP</name>
        <dbReference type="ChEBI" id="CHEBI:30616"/>
    </ligand>
</feature>
<evidence type="ECO:0000256" key="3">
    <source>
        <dbReference type="ARBA" id="ARBA00022840"/>
    </source>
</evidence>
<evidence type="ECO:0000256" key="2">
    <source>
        <dbReference type="ARBA" id="ARBA00022741"/>
    </source>
</evidence>
<dbReference type="NCBIfam" id="TIGR00152">
    <property type="entry name" value="dephospho-CoA kinase"/>
    <property type="match status" value="1"/>
</dbReference>
<dbReference type="EC" id="2.7.1.24" evidence="5 6"/>
<accession>A0A2T6KLV7</accession>
<comment type="pathway">
    <text evidence="5">Cofactor biosynthesis; coenzyme A biosynthesis; CoA from (R)-pantothenate: step 5/5.</text>
</comment>
<dbReference type="CDD" id="cd02022">
    <property type="entry name" value="DPCK"/>
    <property type="match status" value="1"/>
</dbReference>
<keyword evidence="5" id="KW-0808">Transferase</keyword>
<dbReference type="PANTHER" id="PTHR10695:SF46">
    <property type="entry name" value="BIFUNCTIONAL COENZYME A SYNTHASE-RELATED"/>
    <property type="match status" value="1"/>
</dbReference>
<keyword evidence="4 5" id="KW-0173">Coenzyme A biosynthesis</keyword>
<dbReference type="InterPro" id="IPR027417">
    <property type="entry name" value="P-loop_NTPase"/>
</dbReference>
<evidence type="ECO:0000256" key="1">
    <source>
        <dbReference type="ARBA" id="ARBA00009018"/>
    </source>
</evidence>
<dbReference type="Gene3D" id="3.40.50.300">
    <property type="entry name" value="P-loop containing nucleotide triphosphate hydrolases"/>
    <property type="match status" value="1"/>
</dbReference>
<keyword evidence="8" id="KW-1185">Reference proteome</keyword>
<comment type="subcellular location">
    <subcellularLocation>
        <location evidence="5">Cytoplasm</location>
    </subcellularLocation>
</comment>
<dbReference type="SUPFAM" id="SSF52540">
    <property type="entry name" value="P-loop containing nucleoside triphosphate hydrolases"/>
    <property type="match status" value="1"/>
</dbReference>
<proteinExistence type="inferred from homology"/>
<keyword evidence="3 5" id="KW-0067">ATP-binding</keyword>
<dbReference type="Pfam" id="PF01121">
    <property type="entry name" value="CoaE"/>
    <property type="match status" value="1"/>
</dbReference>
<dbReference type="RefSeq" id="WP_108385349.1">
    <property type="nucleotide sequence ID" value="NZ_QBUD01000002.1"/>
</dbReference>
<dbReference type="GO" id="GO:0015937">
    <property type="term" value="P:coenzyme A biosynthetic process"/>
    <property type="evidence" value="ECO:0007669"/>
    <property type="project" value="UniProtKB-UniRule"/>
</dbReference>
<dbReference type="AlphaFoldDB" id="A0A2T6KLV7"/>
<dbReference type="GO" id="GO:0005737">
    <property type="term" value="C:cytoplasm"/>
    <property type="evidence" value="ECO:0007669"/>
    <property type="project" value="UniProtKB-SubCell"/>
</dbReference>
<comment type="similarity">
    <text evidence="1 5">Belongs to the CoaE family.</text>
</comment>
<name>A0A2T6KLV7_9RHOB</name>
<dbReference type="UniPathway" id="UPA00241">
    <property type="reaction ID" value="UER00356"/>
</dbReference>
<keyword evidence="2 5" id="KW-0547">Nucleotide-binding</keyword>
<dbReference type="PANTHER" id="PTHR10695">
    <property type="entry name" value="DEPHOSPHO-COA KINASE-RELATED"/>
    <property type="match status" value="1"/>
</dbReference>
<reference evidence="7 8" key="1">
    <citation type="submission" date="2018-04" db="EMBL/GenBank/DDBJ databases">
        <title>Genomic Encyclopedia of Archaeal and Bacterial Type Strains, Phase II (KMG-II): from individual species to whole genera.</title>
        <authorList>
            <person name="Goeker M."/>
        </authorList>
    </citation>
    <scope>NUCLEOTIDE SEQUENCE [LARGE SCALE GENOMIC DNA]</scope>
    <source>
        <strain evidence="7 8">DSM 29955</strain>
    </source>
</reference>
<organism evidence="7 8">
    <name type="scientific">Yoonia sediminilitoris</name>
    <dbReference type="NCBI Taxonomy" id="1286148"/>
    <lineage>
        <taxon>Bacteria</taxon>
        <taxon>Pseudomonadati</taxon>
        <taxon>Pseudomonadota</taxon>
        <taxon>Alphaproteobacteria</taxon>
        <taxon>Rhodobacterales</taxon>
        <taxon>Paracoccaceae</taxon>
        <taxon>Yoonia</taxon>
    </lineage>
</organism>
<evidence type="ECO:0000256" key="5">
    <source>
        <dbReference type="HAMAP-Rule" id="MF_00376"/>
    </source>
</evidence>
<keyword evidence="5 7" id="KW-0418">Kinase</keyword>
<evidence type="ECO:0000313" key="8">
    <source>
        <dbReference type="Proteomes" id="UP000244523"/>
    </source>
</evidence>
<comment type="catalytic activity">
    <reaction evidence="5">
        <text>3'-dephospho-CoA + ATP = ADP + CoA + H(+)</text>
        <dbReference type="Rhea" id="RHEA:18245"/>
        <dbReference type="ChEBI" id="CHEBI:15378"/>
        <dbReference type="ChEBI" id="CHEBI:30616"/>
        <dbReference type="ChEBI" id="CHEBI:57287"/>
        <dbReference type="ChEBI" id="CHEBI:57328"/>
        <dbReference type="ChEBI" id="CHEBI:456216"/>
        <dbReference type="EC" id="2.7.1.24"/>
    </reaction>
</comment>
<comment type="function">
    <text evidence="5">Catalyzes the phosphorylation of the 3'-hydroxyl group of dephosphocoenzyme A to form coenzyme A.</text>
</comment>
<dbReference type="PROSITE" id="PS51219">
    <property type="entry name" value="DPCK"/>
    <property type="match status" value="1"/>
</dbReference>
<dbReference type="GO" id="GO:0004140">
    <property type="term" value="F:dephospho-CoA kinase activity"/>
    <property type="evidence" value="ECO:0007669"/>
    <property type="project" value="UniProtKB-UniRule"/>
</dbReference>
<dbReference type="HAMAP" id="MF_00376">
    <property type="entry name" value="Dephospho_CoA_kinase"/>
    <property type="match status" value="1"/>
</dbReference>
<protein>
    <recommendedName>
        <fullName evidence="5 6">Dephospho-CoA kinase</fullName>
        <ecNumber evidence="5 6">2.7.1.24</ecNumber>
    </recommendedName>
    <alternativeName>
        <fullName evidence="5">Dephosphocoenzyme A kinase</fullName>
    </alternativeName>
</protein>
<evidence type="ECO:0000313" key="7">
    <source>
        <dbReference type="EMBL" id="PUB17183.1"/>
    </source>
</evidence>
<evidence type="ECO:0000256" key="6">
    <source>
        <dbReference type="NCBIfam" id="TIGR00152"/>
    </source>
</evidence>
<dbReference type="EMBL" id="QBUD01000002">
    <property type="protein sequence ID" value="PUB17183.1"/>
    <property type="molecule type" value="Genomic_DNA"/>
</dbReference>
<keyword evidence="5" id="KW-0963">Cytoplasm</keyword>